<organism evidence="6 7">
    <name type="scientific">Treponema pedis</name>
    <dbReference type="NCBI Taxonomy" id="409322"/>
    <lineage>
        <taxon>Bacteria</taxon>
        <taxon>Pseudomonadati</taxon>
        <taxon>Spirochaetota</taxon>
        <taxon>Spirochaetia</taxon>
        <taxon>Spirochaetales</taxon>
        <taxon>Treponemataceae</taxon>
        <taxon>Treponema</taxon>
    </lineage>
</organism>
<evidence type="ECO:0000256" key="5">
    <source>
        <dbReference type="HAMAP-Rule" id="MF_00527"/>
    </source>
</evidence>
<proteinExistence type="inferred from homology"/>
<dbReference type="AlphaFoldDB" id="A0A7S6WN77"/>
<protein>
    <recommendedName>
        <fullName evidence="5">Putative 3-methyladenine DNA glycosylase</fullName>
        <ecNumber evidence="5">3.2.2.-</ecNumber>
    </recommendedName>
</protein>
<evidence type="ECO:0000256" key="1">
    <source>
        <dbReference type="ARBA" id="ARBA00009232"/>
    </source>
</evidence>
<dbReference type="InterPro" id="IPR036995">
    <property type="entry name" value="MPG_sf"/>
</dbReference>
<keyword evidence="3 5" id="KW-0378">Hydrolase</keyword>
<evidence type="ECO:0000313" key="7">
    <source>
        <dbReference type="Proteomes" id="UP000593915"/>
    </source>
</evidence>
<dbReference type="EC" id="3.2.2.-" evidence="5"/>
<evidence type="ECO:0000256" key="3">
    <source>
        <dbReference type="ARBA" id="ARBA00022801"/>
    </source>
</evidence>
<keyword evidence="4 5" id="KW-0234">DNA repair</keyword>
<evidence type="ECO:0000313" key="6">
    <source>
        <dbReference type="EMBL" id="QOW60206.1"/>
    </source>
</evidence>
<evidence type="ECO:0000256" key="2">
    <source>
        <dbReference type="ARBA" id="ARBA00022763"/>
    </source>
</evidence>
<dbReference type="InterPro" id="IPR003180">
    <property type="entry name" value="MPG"/>
</dbReference>
<gene>
    <name evidence="6" type="ORF">IFE08_10235</name>
</gene>
<evidence type="ECO:0000256" key="4">
    <source>
        <dbReference type="ARBA" id="ARBA00023204"/>
    </source>
</evidence>
<dbReference type="GO" id="GO:0003677">
    <property type="term" value="F:DNA binding"/>
    <property type="evidence" value="ECO:0007669"/>
    <property type="project" value="InterPro"/>
</dbReference>
<dbReference type="Pfam" id="PF02245">
    <property type="entry name" value="Pur_DNA_glyco"/>
    <property type="match status" value="1"/>
</dbReference>
<name>A0A7S6WN77_9SPIR</name>
<dbReference type="GO" id="GO:0006284">
    <property type="term" value="P:base-excision repair"/>
    <property type="evidence" value="ECO:0007669"/>
    <property type="project" value="InterPro"/>
</dbReference>
<dbReference type="InterPro" id="IPR011034">
    <property type="entry name" value="Formyl_transferase-like_C_sf"/>
</dbReference>
<dbReference type="NCBIfam" id="TIGR00567">
    <property type="entry name" value="3mg"/>
    <property type="match status" value="1"/>
</dbReference>
<dbReference type="PANTHER" id="PTHR10429">
    <property type="entry name" value="DNA-3-METHYLADENINE GLYCOSYLASE"/>
    <property type="match status" value="1"/>
</dbReference>
<keyword evidence="2 5" id="KW-0227">DNA damage</keyword>
<dbReference type="EMBL" id="CP061839">
    <property type="protein sequence ID" value="QOW60206.1"/>
    <property type="molecule type" value="Genomic_DNA"/>
</dbReference>
<sequence>MKEADFFNLQTEELAKALLGKLLLIKTENGIAGGYIVETEAYLGVTDRACHSFGGKRTPKVEAMYSQAGTIYIYTIHTHKMLNIVSCGKDNPQAVLIRSIEPVLGIPQMEKNRGTKGTVLTNGPGKLTKAMGITSIHNMMKMQQSELYIDFKNSKTPKKIKSSPRIGIPDKGIWTLKNLRFFVNGNKFVSGMKKNDYDNFPWL</sequence>
<reference evidence="6 7" key="1">
    <citation type="submission" date="2020-09" db="EMBL/GenBank/DDBJ databases">
        <title>Characterization of Treponema spp. from bovine digital dermatitis in Korea.</title>
        <authorList>
            <person name="Espiritu H.M."/>
            <person name="Cho Y.I."/>
            <person name="Mamuad L."/>
        </authorList>
    </citation>
    <scope>NUCLEOTIDE SEQUENCE [LARGE SCALE GENOMIC DNA]</scope>
    <source>
        <strain evidence="6 7">KS1</strain>
    </source>
</reference>
<dbReference type="SUPFAM" id="SSF50486">
    <property type="entry name" value="FMT C-terminal domain-like"/>
    <property type="match status" value="1"/>
</dbReference>
<accession>A0A7S6WN77</accession>
<dbReference type="HAMAP" id="MF_00527">
    <property type="entry name" value="3MGH"/>
    <property type="match status" value="1"/>
</dbReference>
<dbReference type="FunFam" id="3.10.300.10:FF:000001">
    <property type="entry name" value="Putative 3-methyladenine DNA glycosylase"/>
    <property type="match status" value="1"/>
</dbReference>
<dbReference type="Gene3D" id="3.10.300.10">
    <property type="entry name" value="Methylpurine-DNA glycosylase (MPG)"/>
    <property type="match status" value="1"/>
</dbReference>
<dbReference type="GO" id="GO:0003905">
    <property type="term" value="F:alkylbase DNA N-glycosylase activity"/>
    <property type="evidence" value="ECO:0007669"/>
    <property type="project" value="InterPro"/>
</dbReference>
<dbReference type="PANTHER" id="PTHR10429:SF0">
    <property type="entry name" value="DNA-3-METHYLADENINE GLYCOSYLASE"/>
    <property type="match status" value="1"/>
</dbReference>
<dbReference type="RefSeq" id="WP_024465338.1">
    <property type="nucleotide sequence ID" value="NZ_CP061839.1"/>
</dbReference>
<comment type="similarity">
    <text evidence="1 5">Belongs to the DNA glycosylase MPG family.</text>
</comment>
<dbReference type="Proteomes" id="UP000593915">
    <property type="component" value="Chromosome"/>
</dbReference>
<dbReference type="CDD" id="cd00540">
    <property type="entry name" value="AAG"/>
    <property type="match status" value="1"/>
</dbReference>